<evidence type="ECO:0000313" key="1">
    <source>
        <dbReference type="EMBL" id="CAD8148145.1"/>
    </source>
</evidence>
<name>A0A8S1T3W2_PAROT</name>
<sequence length="180" mass="21065">MSIAQSSIEPPLHTPLFYNIDINDRFQDLMQFEPIHLVSQQNQFCKFQKERKIPPTINLDNNSLMFYQIQVQTTRVKKARQSRSSKYRIMPDFDCNSCLKIIQPSSMNVKNTQRIYSKPQKLPTKCVCHISRGNETQTKEQKKIIIRLPIIEKSKEHSPTNMSINCWTRNTSSSLFQGNQ</sequence>
<accession>A0A8S1T3W2</accession>
<dbReference type="OMA" id="NCWTRNT"/>
<dbReference type="AlphaFoldDB" id="A0A8S1T3W2"/>
<dbReference type="Proteomes" id="UP000683925">
    <property type="component" value="Unassembled WGS sequence"/>
</dbReference>
<protein>
    <submittedName>
        <fullName evidence="1">Uncharacterized protein</fullName>
    </submittedName>
</protein>
<dbReference type="OrthoDB" id="299282at2759"/>
<evidence type="ECO:0000313" key="2">
    <source>
        <dbReference type="Proteomes" id="UP000683925"/>
    </source>
</evidence>
<reference evidence="1" key="1">
    <citation type="submission" date="2021-01" db="EMBL/GenBank/DDBJ databases">
        <authorList>
            <consortium name="Genoscope - CEA"/>
            <person name="William W."/>
        </authorList>
    </citation>
    <scope>NUCLEOTIDE SEQUENCE</scope>
</reference>
<keyword evidence="2" id="KW-1185">Reference proteome</keyword>
<gene>
    <name evidence="1" type="ORF">POCTA_138.1.T0200379</name>
</gene>
<proteinExistence type="predicted"/>
<organism evidence="1 2">
    <name type="scientific">Paramecium octaurelia</name>
    <dbReference type="NCBI Taxonomy" id="43137"/>
    <lineage>
        <taxon>Eukaryota</taxon>
        <taxon>Sar</taxon>
        <taxon>Alveolata</taxon>
        <taxon>Ciliophora</taxon>
        <taxon>Intramacronucleata</taxon>
        <taxon>Oligohymenophorea</taxon>
        <taxon>Peniculida</taxon>
        <taxon>Parameciidae</taxon>
        <taxon>Paramecium</taxon>
    </lineage>
</organism>
<dbReference type="EMBL" id="CAJJDP010000020">
    <property type="protein sequence ID" value="CAD8148145.1"/>
    <property type="molecule type" value="Genomic_DNA"/>
</dbReference>
<comment type="caution">
    <text evidence="1">The sequence shown here is derived from an EMBL/GenBank/DDBJ whole genome shotgun (WGS) entry which is preliminary data.</text>
</comment>